<evidence type="ECO:0000313" key="8">
    <source>
        <dbReference type="Proteomes" id="UP000095300"/>
    </source>
</evidence>
<keyword evidence="8" id="KW-1185">Reference proteome</keyword>
<dbReference type="EnsemblMetazoa" id="SCAU003357-RA">
    <property type="protein sequence ID" value="SCAU003357-PA"/>
    <property type="gene ID" value="SCAU003357"/>
</dbReference>
<evidence type="ECO:0000256" key="6">
    <source>
        <dbReference type="SAM" id="MobiDB-lite"/>
    </source>
</evidence>
<feature type="region of interest" description="Disordered" evidence="6">
    <location>
        <begin position="1"/>
        <end position="21"/>
    </location>
</feature>
<evidence type="ECO:0000256" key="1">
    <source>
        <dbReference type="ARBA" id="ARBA00004324"/>
    </source>
</evidence>
<feature type="region of interest" description="Disordered" evidence="6">
    <location>
        <begin position="99"/>
        <end position="334"/>
    </location>
</feature>
<dbReference type="VEuPathDB" id="VectorBase:SCAU003357"/>
<proteinExistence type="predicted"/>
<dbReference type="InterPro" id="IPR010519">
    <property type="entry name" value="Tra"/>
</dbReference>
<keyword evidence="3" id="KW-0221">Differentiation</keyword>
<feature type="compositionally biased region" description="Basic and acidic residues" evidence="6">
    <location>
        <begin position="313"/>
        <end position="331"/>
    </location>
</feature>
<dbReference type="GO" id="GO:0030154">
    <property type="term" value="P:cell differentiation"/>
    <property type="evidence" value="ECO:0007669"/>
    <property type="project" value="UniProtKB-KW"/>
</dbReference>
<dbReference type="AlphaFoldDB" id="A0A1I8NZ16"/>
<reference evidence="7" key="1">
    <citation type="submission" date="2020-05" db="UniProtKB">
        <authorList>
            <consortium name="EnsemblMetazoa"/>
        </authorList>
    </citation>
    <scope>IDENTIFICATION</scope>
    <source>
        <strain evidence="7">USDA</strain>
    </source>
</reference>
<evidence type="ECO:0000256" key="4">
    <source>
        <dbReference type="ARBA" id="ARBA00022928"/>
    </source>
</evidence>
<gene>
    <name evidence="7" type="primary">106095839</name>
</gene>
<dbReference type="GO" id="GO:0006397">
    <property type="term" value="P:mRNA processing"/>
    <property type="evidence" value="ECO:0007669"/>
    <property type="project" value="InterPro"/>
</dbReference>
<feature type="compositionally biased region" description="Basic residues" evidence="6">
    <location>
        <begin position="175"/>
        <end position="187"/>
    </location>
</feature>
<evidence type="ECO:0000256" key="2">
    <source>
        <dbReference type="ARBA" id="ARBA00016053"/>
    </source>
</evidence>
<comment type="subcellular location">
    <subcellularLocation>
        <location evidence="1">Nucleus speckle</location>
    </subcellularLocation>
</comment>
<feature type="compositionally biased region" description="Basic residues" evidence="6">
    <location>
        <begin position="201"/>
        <end position="234"/>
    </location>
</feature>
<sequence length="416" mass="47976">MSSLKPPESKPSKVIIKFQPEEPEQPLKHAIKIIQQASDAEKKTPSIIVRSIDLSQGIAITRRYGEGAKPLFERDDVKVNAISDAQSAEKGTITCIDLSSPKRSCQETVKKESHKTSEKKGDVRGSKANDDPHKKKDLPHELQSESVKKHKVPYFSDPVRERDRLRRLYGSPAKQKSRSHTPPHSRRQASTGRYLHDSPTRRRSRSRHKHRSRSSQRIRSRSRGHSSYRGHSPSRHSSYRDHFPYRGHSPHRDRSSHRSRSRDRTRSPHRSYSSHKKHSPSRSHRDRTDRSRRRSRTRSPEHERSRHSNYTRRSRDVDRSRHEDNRIDDSNRLMPSTPYIPIPVGVPDFSYPYYGAPPMWTQHPPHRGGRFFKTLSDGSDGTCNEACPSPTNLQWFASWCPVCSHACSCFSCSSVT</sequence>
<dbReference type="Proteomes" id="UP000095300">
    <property type="component" value="Unassembled WGS sequence"/>
</dbReference>
<keyword evidence="4" id="KW-0726">Sexual differentiation</keyword>
<evidence type="ECO:0000313" key="7">
    <source>
        <dbReference type="EnsemblMetazoa" id="SCAU003357-PA"/>
    </source>
</evidence>
<evidence type="ECO:0000256" key="3">
    <source>
        <dbReference type="ARBA" id="ARBA00022782"/>
    </source>
</evidence>
<evidence type="ECO:0000256" key="5">
    <source>
        <dbReference type="ARBA" id="ARBA00023242"/>
    </source>
</evidence>
<dbReference type="KEGG" id="scac:106095839"/>
<feature type="compositionally biased region" description="Basic residues" evidence="6">
    <location>
        <begin position="248"/>
        <end position="297"/>
    </location>
</feature>
<feature type="compositionally biased region" description="Basic and acidic residues" evidence="6">
    <location>
        <begin position="104"/>
        <end position="147"/>
    </location>
</feature>
<accession>A0A1I8NZ16</accession>
<dbReference type="GO" id="GO:0046660">
    <property type="term" value="P:female sex differentiation"/>
    <property type="evidence" value="ECO:0007669"/>
    <property type="project" value="InterPro"/>
</dbReference>
<dbReference type="GO" id="GO:0016607">
    <property type="term" value="C:nuclear speck"/>
    <property type="evidence" value="ECO:0007669"/>
    <property type="project" value="UniProtKB-SubCell"/>
</dbReference>
<organism evidence="7 8">
    <name type="scientific">Stomoxys calcitrans</name>
    <name type="common">Stable fly</name>
    <name type="synonym">Conops calcitrans</name>
    <dbReference type="NCBI Taxonomy" id="35570"/>
    <lineage>
        <taxon>Eukaryota</taxon>
        <taxon>Metazoa</taxon>
        <taxon>Ecdysozoa</taxon>
        <taxon>Arthropoda</taxon>
        <taxon>Hexapoda</taxon>
        <taxon>Insecta</taxon>
        <taxon>Pterygota</taxon>
        <taxon>Neoptera</taxon>
        <taxon>Endopterygota</taxon>
        <taxon>Diptera</taxon>
        <taxon>Brachycera</taxon>
        <taxon>Muscomorpha</taxon>
        <taxon>Muscoidea</taxon>
        <taxon>Muscidae</taxon>
        <taxon>Stomoxys</taxon>
    </lineage>
</organism>
<keyword evidence="5" id="KW-0539">Nucleus</keyword>
<name>A0A1I8NZ16_STOCA</name>
<dbReference type="Pfam" id="PF06495">
    <property type="entry name" value="Transformer"/>
    <property type="match status" value="1"/>
</dbReference>
<protein>
    <recommendedName>
        <fullName evidence="2">Female-specific protein transformer</fullName>
    </recommendedName>
</protein>
<dbReference type="OrthoDB" id="8066210at2759"/>